<dbReference type="AlphaFoldDB" id="A0A3L6QQZ6"/>
<evidence type="ECO:0000256" key="8">
    <source>
        <dbReference type="ARBA" id="ARBA00023065"/>
    </source>
</evidence>
<dbReference type="GO" id="GO:0015079">
    <property type="term" value="F:potassium ion transmembrane transporter activity"/>
    <property type="evidence" value="ECO:0007669"/>
    <property type="project" value="UniProtKB-UniRule"/>
</dbReference>
<dbReference type="Proteomes" id="UP000275267">
    <property type="component" value="Unassembled WGS sequence"/>
</dbReference>
<feature type="compositionally biased region" description="Low complexity" evidence="11">
    <location>
        <begin position="105"/>
        <end position="114"/>
    </location>
</feature>
<feature type="region of interest" description="Disordered" evidence="11">
    <location>
        <begin position="80"/>
        <end position="122"/>
    </location>
</feature>
<evidence type="ECO:0000259" key="12">
    <source>
        <dbReference type="Pfam" id="PF02705"/>
    </source>
</evidence>
<dbReference type="PANTHER" id="PTHR30540:SF24">
    <property type="entry name" value="POTASSIUM TRANSPORTER 22"/>
    <property type="match status" value="1"/>
</dbReference>
<dbReference type="Pfam" id="PF02705">
    <property type="entry name" value="K_trans"/>
    <property type="match status" value="1"/>
</dbReference>
<evidence type="ECO:0000313" key="16">
    <source>
        <dbReference type="Proteomes" id="UP000275267"/>
    </source>
</evidence>
<evidence type="ECO:0000256" key="4">
    <source>
        <dbReference type="ARBA" id="ARBA00022538"/>
    </source>
</evidence>
<dbReference type="NCBIfam" id="TIGR00794">
    <property type="entry name" value="kup"/>
    <property type="match status" value="1"/>
</dbReference>
<dbReference type="InterPro" id="IPR053952">
    <property type="entry name" value="K_trans_C"/>
</dbReference>
<feature type="transmembrane region" description="Helical" evidence="10">
    <location>
        <begin position="597"/>
        <end position="624"/>
    </location>
</feature>
<proteinExistence type="inferred from homology"/>
<dbReference type="GO" id="GO:0016020">
    <property type="term" value="C:membrane"/>
    <property type="evidence" value="ECO:0007669"/>
    <property type="project" value="UniProtKB-SubCell"/>
</dbReference>
<dbReference type="Pfam" id="PF22776">
    <property type="entry name" value="K_trans_C"/>
    <property type="match status" value="2"/>
</dbReference>
<dbReference type="InterPro" id="IPR003855">
    <property type="entry name" value="K+_transporter"/>
</dbReference>
<comment type="function">
    <text evidence="10">Potassium transporter.</text>
</comment>
<protein>
    <recommendedName>
        <fullName evidence="10">Potassium transporter</fullName>
    </recommendedName>
</protein>
<dbReference type="EMBL" id="PQIB02000011">
    <property type="protein sequence ID" value="RLM86260.1"/>
    <property type="molecule type" value="Genomic_DNA"/>
</dbReference>
<organism evidence="15 16">
    <name type="scientific">Panicum miliaceum</name>
    <name type="common">Proso millet</name>
    <name type="synonym">Broomcorn millet</name>
    <dbReference type="NCBI Taxonomy" id="4540"/>
    <lineage>
        <taxon>Eukaryota</taxon>
        <taxon>Viridiplantae</taxon>
        <taxon>Streptophyta</taxon>
        <taxon>Embryophyta</taxon>
        <taxon>Tracheophyta</taxon>
        <taxon>Spermatophyta</taxon>
        <taxon>Magnoliopsida</taxon>
        <taxon>Liliopsida</taxon>
        <taxon>Poales</taxon>
        <taxon>Poaceae</taxon>
        <taxon>PACMAD clade</taxon>
        <taxon>Panicoideae</taxon>
        <taxon>Panicodae</taxon>
        <taxon>Paniceae</taxon>
        <taxon>Panicinae</taxon>
        <taxon>Panicum</taxon>
        <taxon>Panicum sect. Panicum</taxon>
    </lineage>
</organism>
<comment type="subcellular location">
    <subcellularLocation>
        <location evidence="1 10">Membrane</location>
        <topology evidence="1 10">Multi-pass membrane protein</topology>
    </subcellularLocation>
</comment>
<feature type="domain" description="K+ potassium transporter C-terminal" evidence="14">
    <location>
        <begin position="786"/>
        <end position="874"/>
    </location>
</feature>
<evidence type="ECO:0000256" key="6">
    <source>
        <dbReference type="ARBA" id="ARBA00022958"/>
    </source>
</evidence>
<accession>A0A3L6QQZ6</accession>
<evidence type="ECO:0000256" key="7">
    <source>
        <dbReference type="ARBA" id="ARBA00022989"/>
    </source>
</evidence>
<feature type="transmembrane region" description="Helical" evidence="10">
    <location>
        <begin position="681"/>
        <end position="702"/>
    </location>
</feature>
<sequence length="1077" mass="119973">MDGYRDFFSQGASSSAGPSFRQPHGVPNPDELELLSQWPEQPRTAPTVSAGRVGMENLDLNSQQEDFPYIDEYSALLDRGRGRADGGRAGSFQPPRQSASGVPIGRGRSATRGSGRARGRSNKYDKANWSAENTGIFCELCVEQMRLGNCPGGKINSRGYKEIARKFKERTSLNHAPKQFRNRWTTCKKLYEFYKFAMSQSGLGRKANGAILADDDWWEKTLRYSGFLKKFQTQSSECLLFSRYMPNYVDDLQEMYQKVVVDGNSSTVPGNVPEEGIDVEKEVTDLPEDDVMFEKDGTEDYASPLSNSSRKRSSSTKDTACSPPKKGKNQFLNIFKGLVHTMKSDSSEDSNAIRMKMDTVAAKRKPEQKQEPPRWLLVLNWHKKSSGAKALEPPGETPSGAQERANSFWRQGQLPYLAPTLLLAPRRTPSGAKARNLLAPILFWRQGPGGPGAIVWITVAILVLLFAVQRFGTDKVGYLFAPVVLLWLLLIGGVGVYNLLRHDVGVLRAFNPKYILDYFRRNGRDAWVSLGGVLLCFTGTEALFADLGYFSVRSIQLSFAFGLVPAVLLAYIGQAAFLRRYPDQVANTFYQSTPEALFWPTFVLALAASVIGSQAMISCAFATISHPQALGCFPRVKVLHTTRQYQGQLYIPEVNFLLALAACVVTLAAKTTTVIAEAHGICVVLVMLITTLLLTLVMLLVWRVNAAWVALFFVVFAAAESAYLSSVLYRFAHGGYIPVAMSAVLMAVMVLWHYVHVRRYEYELERTVSHDTVRELLARRDLVRVPGVGLFYTELVQGIPPVFPHLVEKIPSIHAVLLFVSVKHLPVPHVDAAERFLFRQVVSESGGGGRVFRCVARYCYRDPLEEAKDFAASLVERLQYYVRDVNLYGVDHQQAGARVSYPSSRCDSMAMARQRSVGNMNMMRPSASYTESLALSRARSSGMTTTMMLGMHSASCTDQQRACRPTAAGVFAEEMLTPAESFSELSRMGSVQAAVKMSLEEMARIEEEQRFIEREMEKGVVYILGEAEVVARPHSSLLNKVMVNYAYAFLRKNCRQGEKMLAIPKSQLLKVGMTYEI</sequence>
<comment type="caution">
    <text evidence="15">The sequence shown here is derived from an EMBL/GenBank/DDBJ whole genome shotgun (WGS) entry which is preliminary data.</text>
</comment>
<evidence type="ECO:0000259" key="13">
    <source>
        <dbReference type="Pfam" id="PF12776"/>
    </source>
</evidence>
<evidence type="ECO:0000256" key="1">
    <source>
        <dbReference type="ARBA" id="ARBA00004141"/>
    </source>
</evidence>
<evidence type="ECO:0000256" key="9">
    <source>
        <dbReference type="ARBA" id="ARBA00023136"/>
    </source>
</evidence>
<feature type="domain" description="K+ potassium transporter integral membrane" evidence="12">
    <location>
        <begin position="454"/>
        <end position="772"/>
    </location>
</feature>
<evidence type="ECO:0000256" key="3">
    <source>
        <dbReference type="ARBA" id="ARBA00022448"/>
    </source>
</evidence>
<feature type="transmembrane region" description="Helical" evidence="10">
    <location>
        <begin position="649"/>
        <end position="669"/>
    </location>
</feature>
<feature type="domain" description="K+ potassium transporter C-terminal" evidence="14">
    <location>
        <begin position="1008"/>
        <end position="1077"/>
    </location>
</feature>
<evidence type="ECO:0000259" key="14">
    <source>
        <dbReference type="Pfam" id="PF22776"/>
    </source>
</evidence>
<evidence type="ECO:0000256" key="11">
    <source>
        <dbReference type="SAM" id="MobiDB-lite"/>
    </source>
</evidence>
<feature type="transmembrane region" description="Helical" evidence="10">
    <location>
        <begin position="453"/>
        <end position="472"/>
    </location>
</feature>
<evidence type="ECO:0000256" key="10">
    <source>
        <dbReference type="RuleBase" id="RU321113"/>
    </source>
</evidence>
<dbReference type="Pfam" id="PF12776">
    <property type="entry name" value="Myb_DNA-bind_3"/>
    <property type="match status" value="1"/>
</dbReference>
<feature type="region of interest" description="Disordered" evidence="11">
    <location>
        <begin position="1"/>
        <end position="50"/>
    </location>
</feature>
<keyword evidence="9 10" id="KW-0472">Membrane</keyword>
<dbReference type="PANTHER" id="PTHR30540">
    <property type="entry name" value="OSMOTIC STRESS POTASSIUM TRANSPORTER"/>
    <property type="match status" value="1"/>
</dbReference>
<keyword evidence="5 10" id="KW-0812">Transmembrane</keyword>
<feature type="transmembrane region" description="Helical" evidence="10">
    <location>
        <begin position="478"/>
        <end position="500"/>
    </location>
</feature>
<keyword evidence="6 10" id="KW-0630">Potassium</keyword>
<feature type="transmembrane region" description="Helical" evidence="10">
    <location>
        <begin position="557"/>
        <end position="577"/>
    </location>
</feature>
<keyword evidence="4 10" id="KW-0633">Potassium transport</keyword>
<reference evidence="16" key="1">
    <citation type="journal article" date="2019" name="Nat. Commun.">
        <title>The genome of broomcorn millet.</title>
        <authorList>
            <person name="Zou C."/>
            <person name="Miki D."/>
            <person name="Li D."/>
            <person name="Tang Q."/>
            <person name="Xiao L."/>
            <person name="Rajput S."/>
            <person name="Deng P."/>
            <person name="Jia W."/>
            <person name="Huang R."/>
            <person name="Zhang M."/>
            <person name="Sun Y."/>
            <person name="Hu J."/>
            <person name="Fu X."/>
            <person name="Schnable P.S."/>
            <person name="Li F."/>
            <person name="Zhang H."/>
            <person name="Feng B."/>
            <person name="Zhu X."/>
            <person name="Liu R."/>
            <person name="Schnable J.C."/>
            <person name="Zhu J.-K."/>
            <person name="Zhang H."/>
        </authorList>
    </citation>
    <scope>NUCLEOTIDE SEQUENCE [LARGE SCALE GENOMIC DNA]</scope>
</reference>
<evidence type="ECO:0000256" key="5">
    <source>
        <dbReference type="ARBA" id="ARBA00022692"/>
    </source>
</evidence>
<name>A0A3L6QQZ6_PANMI</name>
<dbReference type="OrthoDB" id="634637at2759"/>
<feature type="transmembrane region" description="Helical" evidence="10">
    <location>
        <begin position="708"/>
        <end position="729"/>
    </location>
</feature>
<dbReference type="InterPro" id="IPR024752">
    <property type="entry name" value="Myb/SANT-like_dom"/>
</dbReference>
<comment type="caution">
    <text evidence="10">Lacks conserved residue(s) required for the propagation of feature annotation.</text>
</comment>
<dbReference type="STRING" id="4540.A0A3L6QQZ6"/>
<keyword evidence="3" id="KW-0813">Transport</keyword>
<feature type="transmembrane region" description="Helical" evidence="10">
    <location>
        <begin position="736"/>
        <end position="755"/>
    </location>
</feature>
<keyword evidence="7 10" id="KW-1133">Transmembrane helix</keyword>
<feature type="region of interest" description="Disordered" evidence="11">
    <location>
        <begin position="294"/>
        <end position="328"/>
    </location>
</feature>
<gene>
    <name evidence="15" type="ORF">C2845_PM04G01080</name>
</gene>
<keyword evidence="16" id="KW-1185">Reference proteome</keyword>
<evidence type="ECO:0000313" key="15">
    <source>
        <dbReference type="EMBL" id="RLM86260.1"/>
    </source>
</evidence>
<dbReference type="InterPro" id="IPR053951">
    <property type="entry name" value="K_trans_N"/>
</dbReference>
<evidence type="ECO:0000256" key="2">
    <source>
        <dbReference type="ARBA" id="ARBA00008440"/>
    </source>
</evidence>
<keyword evidence="8 10" id="KW-0406">Ion transport</keyword>
<comment type="similarity">
    <text evidence="2 10">Belongs to the HAK/KUP transporter (TC 2.A.72.3) family.</text>
</comment>
<feature type="transmembrane region" description="Helical" evidence="10">
    <location>
        <begin position="526"/>
        <end position="545"/>
    </location>
</feature>
<feature type="domain" description="Myb/SANT-like" evidence="13">
    <location>
        <begin position="128"/>
        <end position="220"/>
    </location>
</feature>